<dbReference type="Proteomes" id="UP000019678">
    <property type="component" value="Unassembled WGS sequence"/>
</dbReference>
<comment type="caution">
    <text evidence="1">The sequence shown here is derived from an EMBL/GenBank/DDBJ whole genome shotgun (WGS) entry which is preliminary data.</text>
</comment>
<dbReference type="EMBL" id="ASRX01000018">
    <property type="protein sequence ID" value="EYF06144.1"/>
    <property type="molecule type" value="Genomic_DNA"/>
</dbReference>
<keyword evidence="2" id="KW-1185">Reference proteome</keyword>
<dbReference type="AlphaFoldDB" id="A0A017TA97"/>
<evidence type="ECO:0000313" key="2">
    <source>
        <dbReference type="Proteomes" id="UP000019678"/>
    </source>
</evidence>
<reference evidence="1 2" key="1">
    <citation type="submission" date="2013-05" db="EMBL/GenBank/DDBJ databases">
        <title>Genome assembly of Chondromyces apiculatus DSM 436.</title>
        <authorList>
            <person name="Sharma G."/>
            <person name="Khatri I."/>
            <person name="Kaur C."/>
            <person name="Mayilraj S."/>
            <person name="Subramanian S."/>
        </authorList>
    </citation>
    <scope>NUCLEOTIDE SEQUENCE [LARGE SCALE GENOMIC DNA]</scope>
    <source>
        <strain evidence="1 2">DSM 436</strain>
    </source>
</reference>
<evidence type="ECO:0000313" key="1">
    <source>
        <dbReference type="EMBL" id="EYF06144.1"/>
    </source>
</evidence>
<organism evidence="1 2">
    <name type="scientific">Chondromyces apiculatus DSM 436</name>
    <dbReference type="NCBI Taxonomy" id="1192034"/>
    <lineage>
        <taxon>Bacteria</taxon>
        <taxon>Pseudomonadati</taxon>
        <taxon>Myxococcota</taxon>
        <taxon>Polyangia</taxon>
        <taxon>Polyangiales</taxon>
        <taxon>Polyangiaceae</taxon>
        <taxon>Chondromyces</taxon>
    </lineage>
</organism>
<accession>A0A017TA97</accession>
<gene>
    <name evidence="1" type="ORF">CAP_2334</name>
</gene>
<proteinExistence type="predicted"/>
<dbReference type="eggNOG" id="ENOG5033HAH">
    <property type="taxonomic scope" value="Bacteria"/>
</dbReference>
<name>A0A017TA97_9BACT</name>
<dbReference type="OrthoDB" id="5504085at2"/>
<sequence length="260" mass="28659">MFLVRDTQVRAFEQIALTEFEDEMVRHCRESSPHRCRLLSEAALRRAIQGALEGASRHGFTHRGPARLYVDLTFLLGSGFDSDPQVPWAAEALGEAGLGQSYRAEALHREVCAYLEEIGGEEPARTRRSLERLAALAGGEGLARAGSLAEDALLRMAEMHPEKVARVGEAPLRQLVDRAGERVEAAWGAREPRTVALVSGLMFVFGHRCDEDPVHPWIEAMLGAREERGDAEPGRVAGELWRVAALWGDDGAGDTREEQR</sequence>
<protein>
    <submittedName>
        <fullName evidence="1">Uncharacterized protein</fullName>
    </submittedName>
</protein>
<dbReference type="RefSeq" id="WP_044240771.1">
    <property type="nucleotide sequence ID" value="NZ_ASRX01000018.1"/>
</dbReference>
<dbReference type="STRING" id="1192034.CAP_2334"/>